<gene>
    <name evidence="5" type="ORF">ACFQ39_12180</name>
</gene>
<evidence type="ECO:0000256" key="1">
    <source>
        <dbReference type="ARBA" id="ARBA00004196"/>
    </source>
</evidence>
<dbReference type="Gene3D" id="2.70.98.70">
    <property type="match status" value="1"/>
</dbReference>
<keyword evidence="6" id="KW-1185">Reference proteome</keyword>
<feature type="domain" description="Endo-acting ulvan lyase 2nd" evidence="4">
    <location>
        <begin position="290"/>
        <end position="400"/>
    </location>
</feature>
<feature type="domain" description="Endo-acting ulvan lyase C-terminal" evidence="3">
    <location>
        <begin position="733"/>
        <end position="820"/>
    </location>
</feature>
<evidence type="ECO:0000259" key="4">
    <source>
        <dbReference type="Pfam" id="PF26377"/>
    </source>
</evidence>
<accession>A0ABW3Y718</accession>
<name>A0ABW3Y718_9FLAO</name>
<reference evidence="6" key="1">
    <citation type="journal article" date="2019" name="Int. J. Syst. Evol. Microbiol.">
        <title>The Global Catalogue of Microorganisms (GCM) 10K type strain sequencing project: providing services to taxonomists for standard genome sequencing and annotation.</title>
        <authorList>
            <consortium name="The Broad Institute Genomics Platform"/>
            <consortium name="The Broad Institute Genome Sequencing Center for Infectious Disease"/>
            <person name="Wu L."/>
            <person name="Ma J."/>
        </authorList>
    </citation>
    <scope>NUCLEOTIDE SEQUENCE [LARGE SCALE GENOMIC DNA]</scope>
    <source>
        <strain evidence="6">CCUG 61485</strain>
    </source>
</reference>
<comment type="subcellular location">
    <subcellularLocation>
        <location evidence="1">Cell envelope</location>
    </subcellularLocation>
</comment>
<protein>
    <submittedName>
        <fullName evidence="5">Heparinase II/III family protein</fullName>
    </submittedName>
</protein>
<dbReference type="InterPro" id="IPR058849">
    <property type="entry name" value="Ulvan_lyase_2nd"/>
</dbReference>
<dbReference type="Pfam" id="PF07940">
    <property type="entry name" value="Hepar_II_III_C"/>
    <property type="match status" value="1"/>
</dbReference>
<dbReference type="InterPro" id="IPR012480">
    <property type="entry name" value="Hepar_II_III_C"/>
</dbReference>
<comment type="caution">
    <text evidence="5">The sequence shown here is derived from an EMBL/GenBank/DDBJ whole genome shotgun (WGS) entry which is preliminary data.</text>
</comment>
<dbReference type="SUPFAM" id="SSF48230">
    <property type="entry name" value="Chondroitin AC/alginate lyase"/>
    <property type="match status" value="1"/>
</dbReference>
<evidence type="ECO:0000259" key="2">
    <source>
        <dbReference type="Pfam" id="PF07940"/>
    </source>
</evidence>
<evidence type="ECO:0000313" key="6">
    <source>
        <dbReference type="Proteomes" id="UP001597201"/>
    </source>
</evidence>
<evidence type="ECO:0000259" key="3">
    <source>
        <dbReference type="Pfam" id="PF26374"/>
    </source>
</evidence>
<dbReference type="InterPro" id="IPR058848">
    <property type="entry name" value="Ulvan_lyase_C"/>
</dbReference>
<dbReference type="Gene3D" id="1.50.10.100">
    <property type="entry name" value="Chondroitin AC/alginate lyase"/>
    <property type="match status" value="1"/>
</dbReference>
<dbReference type="EMBL" id="JBHTMY010000003">
    <property type="protein sequence ID" value="MFD1316378.1"/>
    <property type="molecule type" value="Genomic_DNA"/>
</dbReference>
<organism evidence="5 6">
    <name type="scientific">Namhaeicola litoreus</name>
    <dbReference type="NCBI Taxonomy" id="1052145"/>
    <lineage>
        <taxon>Bacteria</taxon>
        <taxon>Pseudomonadati</taxon>
        <taxon>Bacteroidota</taxon>
        <taxon>Flavobacteriia</taxon>
        <taxon>Flavobacteriales</taxon>
        <taxon>Flavobacteriaceae</taxon>
        <taxon>Namhaeicola</taxon>
    </lineage>
</organism>
<proteinExistence type="predicted"/>
<dbReference type="Pfam" id="PF26374">
    <property type="entry name" value="Ulvan_lyaseC"/>
    <property type="match status" value="1"/>
</dbReference>
<dbReference type="Proteomes" id="UP001597201">
    <property type="component" value="Unassembled WGS sequence"/>
</dbReference>
<evidence type="ECO:0000313" key="5">
    <source>
        <dbReference type="EMBL" id="MFD1316378.1"/>
    </source>
</evidence>
<sequence>MIKFYLTTIFLVYCFSLTAQQLVRPFILVKADDRAGILQKIEKQAWAKDTYSIFIEKIQPEVKSHQTNPEAFLKGMPFDWAKVQKGEIPPFYKTIHIQNGKPSNLDNATKEEWKNGRKLIRFLQIAQDCAIAYYLTEDEKYAECAIDILNGFTQSVLQSKVSDWHGRGGWLFPDDGFREVREIGVKVPIIYDFIAEYIRKGGKPYDIFQKSKIEFPQEKAQQVFRTYADITINYGHIGSNHPVLEAPSLVYNALAMEDETERNQLLSYFLTENTENQDALPVMANNYKNEGDIWPETSQYLNGVATILTRLMLVVNRYDPTLHLGERYSNVLFALPALDYLVYPNNEIIRWGDGKRHGKPNYSSYEDAYLLGEMDEVDKVTNKFGPLIQRALDEGKYGRNDIDAVLMHGLNLPDTTNAFELPRTDKVDHAGIFLQRNLTNSNKAENDLMCFVGGAHMVHGHAEGMNIELYGKGQVLGVDNGRGSYQQDIHENYSRIWASHNSVIVNGSSQGEGGWANLGINKVQLIAMEPKPMQKAVSPLYSFTQTSFIDDKGNQAEARQERTLALIRTSETTGYYVDVFRSKSNLPNEYHDYLYHNIGDKLTFLNKNLALKPTPNRYMSNGNEEWIQNKKYRNPGWHFFKEVETSLTYSKDVKFQFSIEKLEKSPIYMKVHMPGFDNREYTKVMAPHTFEAPKPYDELPTPTLVVRKKGDAWSSPFVAVYEPFSGNMDNASIVSVEKLEQNGIYKGLKIISSINKSRLVQYVITQSKDEVYQDKNRGIYFKGIFAIITTNAQNDLQNVYIGEGEKLSFKNKEFFPTTGKNSIFLFDIEQ</sequence>
<feature type="domain" description="Heparinase II/III-like C-terminal" evidence="2">
    <location>
        <begin position="429"/>
        <end position="511"/>
    </location>
</feature>
<dbReference type="Pfam" id="PF26377">
    <property type="entry name" value="Ulvan_lyase_2nd"/>
    <property type="match status" value="1"/>
</dbReference>
<dbReference type="InterPro" id="IPR008929">
    <property type="entry name" value="Chondroitin_lyas"/>
</dbReference>
<dbReference type="RefSeq" id="WP_377179295.1">
    <property type="nucleotide sequence ID" value="NZ_JBHTMY010000003.1"/>
</dbReference>